<dbReference type="GO" id="GO:0038023">
    <property type="term" value="F:signaling receptor activity"/>
    <property type="evidence" value="ECO:0007669"/>
    <property type="project" value="UniProtKB-ARBA"/>
</dbReference>
<proteinExistence type="predicted"/>
<protein>
    <recommendedName>
        <fullName evidence="9">Gustatory receptor</fullName>
    </recommendedName>
</protein>
<evidence type="ECO:0000256" key="5">
    <source>
        <dbReference type="ARBA" id="ARBA00023170"/>
    </source>
</evidence>
<evidence type="ECO:0000256" key="1">
    <source>
        <dbReference type="ARBA" id="ARBA00004141"/>
    </source>
</evidence>
<keyword evidence="8" id="KW-1185">Reference proteome</keyword>
<feature type="transmembrane region" description="Helical" evidence="6">
    <location>
        <begin position="217"/>
        <end position="245"/>
    </location>
</feature>
<feature type="transmembrane region" description="Helical" evidence="6">
    <location>
        <begin position="174"/>
        <end position="193"/>
    </location>
</feature>
<keyword evidence="5" id="KW-0675">Receptor</keyword>
<comment type="caution">
    <text evidence="7">The sequence shown here is derived from an EMBL/GenBank/DDBJ whole genome shotgun (WGS) entry which is preliminary data.</text>
</comment>
<feature type="transmembrane region" description="Helical" evidence="6">
    <location>
        <begin position="118"/>
        <end position="139"/>
    </location>
</feature>
<dbReference type="GO" id="GO:0051606">
    <property type="term" value="P:detection of stimulus"/>
    <property type="evidence" value="ECO:0007669"/>
    <property type="project" value="UniProtKB-ARBA"/>
</dbReference>
<comment type="subcellular location">
    <subcellularLocation>
        <location evidence="1">Membrane</location>
        <topology evidence="1">Multi-pass membrane protein</topology>
    </subcellularLocation>
</comment>
<gene>
    <name evidence="7" type="ORF">AVEN_31144_1</name>
</gene>
<feature type="transmembrane region" description="Helical" evidence="6">
    <location>
        <begin position="58"/>
        <end position="79"/>
    </location>
</feature>
<feature type="transmembrane region" description="Helical" evidence="6">
    <location>
        <begin position="413"/>
        <end position="431"/>
    </location>
</feature>
<dbReference type="Proteomes" id="UP000499080">
    <property type="component" value="Unassembled WGS sequence"/>
</dbReference>
<dbReference type="GO" id="GO:0016020">
    <property type="term" value="C:membrane"/>
    <property type="evidence" value="ECO:0007669"/>
    <property type="project" value="UniProtKB-SubCell"/>
</dbReference>
<organism evidence="7 8">
    <name type="scientific">Araneus ventricosus</name>
    <name type="common">Orbweaver spider</name>
    <name type="synonym">Epeira ventricosa</name>
    <dbReference type="NCBI Taxonomy" id="182803"/>
    <lineage>
        <taxon>Eukaryota</taxon>
        <taxon>Metazoa</taxon>
        <taxon>Ecdysozoa</taxon>
        <taxon>Arthropoda</taxon>
        <taxon>Chelicerata</taxon>
        <taxon>Arachnida</taxon>
        <taxon>Araneae</taxon>
        <taxon>Araneomorphae</taxon>
        <taxon>Entelegynae</taxon>
        <taxon>Araneoidea</taxon>
        <taxon>Araneidae</taxon>
        <taxon>Araneus</taxon>
    </lineage>
</organism>
<evidence type="ECO:0000256" key="3">
    <source>
        <dbReference type="ARBA" id="ARBA00022989"/>
    </source>
</evidence>
<evidence type="ECO:0000313" key="8">
    <source>
        <dbReference type="Proteomes" id="UP000499080"/>
    </source>
</evidence>
<reference evidence="7 8" key="1">
    <citation type="journal article" date="2019" name="Sci. Rep.">
        <title>Orb-weaving spider Araneus ventricosus genome elucidates the spidroin gene catalogue.</title>
        <authorList>
            <person name="Kono N."/>
            <person name="Nakamura H."/>
            <person name="Ohtoshi R."/>
            <person name="Moran D.A.P."/>
            <person name="Shinohara A."/>
            <person name="Yoshida Y."/>
            <person name="Fujiwara M."/>
            <person name="Mori M."/>
            <person name="Tomita M."/>
            <person name="Arakawa K."/>
        </authorList>
    </citation>
    <scope>NUCLEOTIDE SEQUENCE [LARGE SCALE GENOMIC DNA]</scope>
</reference>
<keyword evidence="2 6" id="KW-0812">Transmembrane</keyword>
<evidence type="ECO:0000256" key="6">
    <source>
        <dbReference type="SAM" id="Phobius"/>
    </source>
</evidence>
<evidence type="ECO:0000256" key="4">
    <source>
        <dbReference type="ARBA" id="ARBA00023136"/>
    </source>
</evidence>
<evidence type="ECO:0000256" key="2">
    <source>
        <dbReference type="ARBA" id="ARBA00022692"/>
    </source>
</evidence>
<accession>A0A4Y2NW28</accession>
<dbReference type="PANTHER" id="PTHR21421">
    <property type="entry name" value="GUSTATORY RECEPTOR"/>
    <property type="match status" value="1"/>
</dbReference>
<feature type="transmembrane region" description="Helical" evidence="6">
    <location>
        <begin position="301"/>
        <end position="321"/>
    </location>
</feature>
<dbReference type="EMBL" id="BGPR01009941">
    <property type="protein sequence ID" value="GBN43234.1"/>
    <property type="molecule type" value="Genomic_DNA"/>
</dbReference>
<name>A0A4Y2NW28_ARAVE</name>
<sequence>MITNFLVLRLRQAREFLTSEFSFENTTQEGNLEELFRKSSVFTKHTQRPTTMIIRKNAFNNIFAVGLIMGLPLPPQSLMSGSKDLSFSAKIWCSILTAIKTFLFIVSALNIYRVIFTLASQITFYLFSICGFINMWIIVRSRKSVILAIRNICEFSQQLLPHIYIGSKSTKLELLLLVFAVTVLVGIQTVFFFEQEWETSLSSLKISVIEHTPYMNAYVWIVTFSVVMTFNISSATCYLMLLICYNSYCVLNKIMNFYGLELKSELNRGICNHKQMSRYISLYITITQRVREIDEALGTSAFFLFVTVICSFFNSISVVLANSQSYRTPVVDAYVVWATLTALVTFLLLTFSGAQVQKGHDNIKQAMTECSHLVAQLSPNLKTTLTFTLLVENIKGSNIAVTGWDMFTIRKDLVLTVLGLMMTYGVLMYQMDALKTE</sequence>
<feature type="transmembrane region" description="Helical" evidence="6">
    <location>
        <begin position="333"/>
        <end position="354"/>
    </location>
</feature>
<keyword evidence="3 6" id="KW-1133">Transmembrane helix</keyword>
<dbReference type="AlphaFoldDB" id="A0A4Y2NW28"/>
<dbReference type="OrthoDB" id="5800391at2759"/>
<evidence type="ECO:0000313" key="7">
    <source>
        <dbReference type="EMBL" id="GBN43234.1"/>
    </source>
</evidence>
<dbReference type="GO" id="GO:0007606">
    <property type="term" value="P:sensory perception of chemical stimulus"/>
    <property type="evidence" value="ECO:0007669"/>
    <property type="project" value="TreeGrafter"/>
</dbReference>
<keyword evidence="4 6" id="KW-0472">Membrane</keyword>
<evidence type="ECO:0008006" key="9">
    <source>
        <dbReference type="Google" id="ProtNLM"/>
    </source>
</evidence>
<dbReference type="PANTHER" id="PTHR21421:SF29">
    <property type="entry name" value="GUSTATORY RECEPTOR 5A FOR TREHALOSE-RELATED"/>
    <property type="match status" value="1"/>
</dbReference>